<dbReference type="PIRSF" id="PIRSF006493">
    <property type="entry name" value="Prok_Ku"/>
    <property type="match status" value="1"/>
</dbReference>
<dbReference type="Pfam" id="PF02735">
    <property type="entry name" value="Ku"/>
    <property type="match status" value="1"/>
</dbReference>
<name>A0ABZ2K3P8_9BACT</name>
<dbReference type="SUPFAM" id="SSF100939">
    <property type="entry name" value="SPOC domain-like"/>
    <property type="match status" value="1"/>
</dbReference>
<sequence>MAHAIWSGTINFGLVNIPVRLVTAVRDASGVHFNFLHDEDEGTLHNERICNECGKKVSWEHVVRGYPFKKGEYVVVDDEDFQAAAVEATQSIDIVQFANEDEIDPMLYEKPYYLEPEKKAHHAYALLRTALAESGKVGIARVVLRSREHIAALKPSGDVLVLDMLHWKTDVVDVGTLELPKPASKAASARAGEMKAANMLIESMTAKFDIGEFHDTYHEKLMALIDRKARGKPMPKLKKARPRATNVVDLADVLQRSLAATKRKRTRKAAA</sequence>
<dbReference type="EMBL" id="CP089982">
    <property type="protein sequence ID" value="WXA92185.1"/>
    <property type="molecule type" value="Genomic_DNA"/>
</dbReference>
<keyword evidence="1 2" id="KW-0238">DNA-binding</keyword>
<evidence type="ECO:0000256" key="2">
    <source>
        <dbReference type="HAMAP-Rule" id="MF_01875"/>
    </source>
</evidence>
<organism evidence="4 5">
    <name type="scientific">Pendulispora brunnea</name>
    <dbReference type="NCBI Taxonomy" id="2905690"/>
    <lineage>
        <taxon>Bacteria</taxon>
        <taxon>Pseudomonadati</taxon>
        <taxon>Myxococcota</taxon>
        <taxon>Myxococcia</taxon>
        <taxon>Myxococcales</taxon>
        <taxon>Sorangiineae</taxon>
        <taxon>Pendulisporaceae</taxon>
        <taxon>Pendulispora</taxon>
    </lineage>
</organism>
<dbReference type="CDD" id="cd00789">
    <property type="entry name" value="KU_like"/>
    <property type="match status" value="1"/>
</dbReference>
<dbReference type="InterPro" id="IPR006164">
    <property type="entry name" value="DNA_bd_Ku70/Ku80"/>
</dbReference>
<keyword evidence="2" id="KW-0234">DNA repair</keyword>
<reference evidence="4 5" key="1">
    <citation type="submission" date="2021-12" db="EMBL/GenBank/DDBJ databases">
        <title>Discovery of the Pendulisporaceae a myxobacterial family with distinct sporulation behavior and unique specialized metabolism.</title>
        <authorList>
            <person name="Garcia R."/>
            <person name="Popoff A."/>
            <person name="Bader C.D."/>
            <person name="Loehr J."/>
            <person name="Walesch S."/>
            <person name="Walt C."/>
            <person name="Boldt J."/>
            <person name="Bunk B."/>
            <person name="Haeckl F.J.F.P.J."/>
            <person name="Gunesch A.P."/>
            <person name="Birkelbach J."/>
            <person name="Nuebel U."/>
            <person name="Pietschmann T."/>
            <person name="Bach T."/>
            <person name="Mueller R."/>
        </authorList>
    </citation>
    <scope>NUCLEOTIDE SEQUENCE [LARGE SCALE GENOMIC DNA]</scope>
    <source>
        <strain evidence="4 5">MSr12523</strain>
    </source>
</reference>
<keyword evidence="2" id="KW-0233">DNA recombination</keyword>
<dbReference type="InterPro" id="IPR016194">
    <property type="entry name" value="SPOC-like_C_dom_sf"/>
</dbReference>
<evidence type="ECO:0000256" key="1">
    <source>
        <dbReference type="ARBA" id="ARBA00023125"/>
    </source>
</evidence>
<evidence type="ECO:0000313" key="4">
    <source>
        <dbReference type="EMBL" id="WXA92185.1"/>
    </source>
</evidence>
<dbReference type="NCBIfam" id="TIGR02772">
    <property type="entry name" value="Ku_bact"/>
    <property type="match status" value="1"/>
</dbReference>
<gene>
    <name evidence="2" type="primary">ku</name>
    <name evidence="4" type="ORF">LZC95_37740</name>
</gene>
<dbReference type="RefSeq" id="WP_394842802.1">
    <property type="nucleotide sequence ID" value="NZ_CP089982.1"/>
</dbReference>
<comment type="similarity">
    <text evidence="2">Belongs to the prokaryotic Ku family.</text>
</comment>
<dbReference type="PANTHER" id="PTHR41251">
    <property type="entry name" value="NON-HOMOLOGOUS END JOINING PROTEIN KU"/>
    <property type="match status" value="1"/>
</dbReference>
<dbReference type="Proteomes" id="UP001379533">
    <property type="component" value="Chromosome"/>
</dbReference>
<comment type="function">
    <text evidence="2">With LigD forms a non-homologous end joining (NHEJ) DNA repair enzyme, which repairs dsDNA breaks with reduced fidelity. Binds linear dsDNA with 5'- and 3'- overhangs but not closed circular dsDNA nor ssDNA. Recruits and stimulates the ligase activity of LigD.</text>
</comment>
<dbReference type="Gene3D" id="2.40.290.10">
    <property type="match status" value="1"/>
</dbReference>
<evidence type="ECO:0000259" key="3">
    <source>
        <dbReference type="SMART" id="SM00559"/>
    </source>
</evidence>
<proteinExistence type="inferred from homology"/>
<evidence type="ECO:0000313" key="5">
    <source>
        <dbReference type="Proteomes" id="UP001379533"/>
    </source>
</evidence>
<dbReference type="InterPro" id="IPR009187">
    <property type="entry name" value="Prok_Ku"/>
</dbReference>
<keyword evidence="2" id="KW-0227">DNA damage</keyword>
<protein>
    <recommendedName>
        <fullName evidence="2">Non-homologous end joining protein Ku</fullName>
    </recommendedName>
</protein>
<comment type="subunit">
    <text evidence="2">Homodimer. Interacts with LigD.</text>
</comment>
<dbReference type="SMART" id="SM00559">
    <property type="entry name" value="Ku78"/>
    <property type="match status" value="1"/>
</dbReference>
<accession>A0ABZ2K3P8</accession>
<dbReference type="PANTHER" id="PTHR41251:SF1">
    <property type="entry name" value="NON-HOMOLOGOUS END JOINING PROTEIN KU"/>
    <property type="match status" value="1"/>
</dbReference>
<feature type="domain" description="Ku" evidence="3">
    <location>
        <begin position="54"/>
        <end position="182"/>
    </location>
</feature>
<dbReference type="HAMAP" id="MF_01875">
    <property type="entry name" value="Prokaryotic_Ku"/>
    <property type="match status" value="1"/>
</dbReference>
<keyword evidence="5" id="KW-1185">Reference proteome</keyword>